<dbReference type="GO" id="GO:0042586">
    <property type="term" value="F:peptide deformylase activity"/>
    <property type="evidence" value="ECO:0007669"/>
    <property type="project" value="UniProtKB-EC"/>
</dbReference>
<dbReference type="NCBIfam" id="NF001159">
    <property type="entry name" value="PRK00150.1-3"/>
    <property type="match status" value="1"/>
</dbReference>
<evidence type="ECO:0000313" key="7">
    <source>
        <dbReference type="EMBL" id="MDQ2070896.1"/>
    </source>
</evidence>
<dbReference type="SUPFAM" id="SSF56420">
    <property type="entry name" value="Peptide deformylase"/>
    <property type="match status" value="1"/>
</dbReference>
<reference evidence="7 8" key="1">
    <citation type="submission" date="2023-08" db="EMBL/GenBank/DDBJ databases">
        <title>Whole-genome sequencing of halo(alkali)philic microorganisms from hypersaline lakes.</title>
        <authorList>
            <person name="Sorokin D.Y."/>
            <person name="Abbas B."/>
            <person name="Merkel A.Y."/>
        </authorList>
    </citation>
    <scope>NUCLEOTIDE SEQUENCE [LARGE SCALE GENOMIC DNA]</scope>
    <source>
        <strain evidence="7 8">AB-CW4</strain>
    </source>
</reference>
<evidence type="ECO:0000256" key="2">
    <source>
        <dbReference type="ARBA" id="ARBA00022723"/>
    </source>
</evidence>
<proteinExistence type="inferred from homology"/>
<evidence type="ECO:0000256" key="6">
    <source>
        <dbReference type="HAMAP-Rule" id="MF_00163"/>
    </source>
</evidence>
<protein>
    <recommendedName>
        <fullName evidence="6">Peptide deformylase</fullName>
        <shortName evidence="6">PDF</shortName>
        <ecNumber evidence="6">3.5.1.88</ecNumber>
    </recommendedName>
    <alternativeName>
        <fullName evidence="6">Polypeptide deformylase</fullName>
    </alternativeName>
</protein>
<evidence type="ECO:0000256" key="4">
    <source>
        <dbReference type="ARBA" id="ARBA00022917"/>
    </source>
</evidence>
<dbReference type="PIRSF" id="PIRSF004749">
    <property type="entry name" value="Pep_def"/>
    <property type="match status" value="1"/>
</dbReference>
<feature type="binding site" evidence="6">
    <location>
        <position position="137"/>
    </location>
    <ligand>
        <name>Fe cation</name>
        <dbReference type="ChEBI" id="CHEBI:24875"/>
    </ligand>
</feature>
<comment type="cofactor">
    <cofactor evidence="6">
        <name>Fe(2+)</name>
        <dbReference type="ChEBI" id="CHEBI:29033"/>
    </cofactor>
    <text evidence="6">Binds 1 Fe(2+) ion.</text>
</comment>
<name>A0ABU0WA68_9GAMM</name>
<evidence type="ECO:0000256" key="3">
    <source>
        <dbReference type="ARBA" id="ARBA00022801"/>
    </source>
</evidence>
<gene>
    <name evidence="6 7" type="primary">def</name>
    <name evidence="7" type="ORF">RBH19_13550</name>
</gene>
<accession>A0ABU0WA68</accession>
<evidence type="ECO:0000256" key="1">
    <source>
        <dbReference type="ARBA" id="ARBA00010759"/>
    </source>
</evidence>
<dbReference type="EC" id="3.5.1.88" evidence="6"/>
<dbReference type="PANTHER" id="PTHR10458:SF21">
    <property type="entry name" value="PEPTIDE DEFORMYLASE"/>
    <property type="match status" value="1"/>
</dbReference>
<feature type="active site" evidence="6">
    <location>
        <position position="134"/>
    </location>
</feature>
<dbReference type="RefSeq" id="WP_306729394.1">
    <property type="nucleotide sequence ID" value="NZ_JAVDDT010000013.1"/>
</dbReference>
<dbReference type="Proteomes" id="UP001239019">
    <property type="component" value="Unassembled WGS sequence"/>
</dbReference>
<evidence type="ECO:0000256" key="5">
    <source>
        <dbReference type="ARBA" id="ARBA00023004"/>
    </source>
</evidence>
<dbReference type="Gene3D" id="3.90.45.10">
    <property type="entry name" value="Peptide deformylase"/>
    <property type="match status" value="1"/>
</dbReference>
<sequence length="181" mass="20811">MAKLNILSYPDPRLRKKGQRVEQFDAELHQLIDDMFETMYEAPGIGLAAAQVNVQKRMMVIDVSEDRSDPRVFINPEILEKRGEEVMEEGCLSVPGIFAEVKRADWIRVRAQDRDGKEFELETDGLLAVCIQHEIDHLDGKLFVDYLSDLKRKMVRKRLEKARRAARSGREETDTAAQPVL</sequence>
<comment type="similarity">
    <text evidence="1 6">Belongs to the polypeptide deformylase family.</text>
</comment>
<comment type="caution">
    <text evidence="7">The sequence shown here is derived from an EMBL/GenBank/DDBJ whole genome shotgun (WGS) entry which is preliminary data.</text>
</comment>
<dbReference type="PANTHER" id="PTHR10458">
    <property type="entry name" value="PEPTIDE DEFORMYLASE"/>
    <property type="match status" value="1"/>
</dbReference>
<dbReference type="PRINTS" id="PR01576">
    <property type="entry name" value="PDEFORMYLASE"/>
</dbReference>
<feature type="binding site" evidence="6">
    <location>
        <position position="133"/>
    </location>
    <ligand>
        <name>Fe cation</name>
        <dbReference type="ChEBI" id="CHEBI:24875"/>
    </ligand>
</feature>
<feature type="binding site" evidence="6">
    <location>
        <position position="91"/>
    </location>
    <ligand>
        <name>Fe cation</name>
        <dbReference type="ChEBI" id="CHEBI:24875"/>
    </ligand>
</feature>
<dbReference type="NCBIfam" id="TIGR00079">
    <property type="entry name" value="pept_deformyl"/>
    <property type="match status" value="1"/>
</dbReference>
<dbReference type="CDD" id="cd00487">
    <property type="entry name" value="Pep_deformylase"/>
    <property type="match status" value="1"/>
</dbReference>
<dbReference type="HAMAP" id="MF_00163">
    <property type="entry name" value="Pep_deformylase"/>
    <property type="match status" value="1"/>
</dbReference>
<keyword evidence="8" id="KW-1185">Reference proteome</keyword>
<dbReference type="InterPro" id="IPR023635">
    <property type="entry name" value="Peptide_deformylase"/>
</dbReference>
<keyword evidence="4 6" id="KW-0648">Protein biosynthesis</keyword>
<keyword evidence="2 6" id="KW-0479">Metal-binding</keyword>
<organism evidence="7 8">
    <name type="scientific">Natronospira bacteriovora</name>
    <dbReference type="NCBI Taxonomy" id="3069753"/>
    <lineage>
        <taxon>Bacteria</taxon>
        <taxon>Pseudomonadati</taxon>
        <taxon>Pseudomonadota</taxon>
        <taxon>Gammaproteobacteria</taxon>
        <taxon>Natronospirales</taxon>
        <taxon>Natronospiraceae</taxon>
        <taxon>Natronospira</taxon>
    </lineage>
</organism>
<keyword evidence="5 6" id="KW-0408">Iron</keyword>
<dbReference type="InterPro" id="IPR036821">
    <property type="entry name" value="Peptide_deformylase_sf"/>
</dbReference>
<keyword evidence="3 6" id="KW-0378">Hydrolase</keyword>
<dbReference type="EMBL" id="JAVDDT010000013">
    <property type="protein sequence ID" value="MDQ2070896.1"/>
    <property type="molecule type" value="Genomic_DNA"/>
</dbReference>
<comment type="catalytic activity">
    <reaction evidence="6">
        <text>N-terminal N-formyl-L-methionyl-[peptide] + H2O = N-terminal L-methionyl-[peptide] + formate</text>
        <dbReference type="Rhea" id="RHEA:24420"/>
        <dbReference type="Rhea" id="RHEA-COMP:10639"/>
        <dbReference type="Rhea" id="RHEA-COMP:10640"/>
        <dbReference type="ChEBI" id="CHEBI:15377"/>
        <dbReference type="ChEBI" id="CHEBI:15740"/>
        <dbReference type="ChEBI" id="CHEBI:49298"/>
        <dbReference type="ChEBI" id="CHEBI:64731"/>
        <dbReference type="EC" id="3.5.1.88"/>
    </reaction>
</comment>
<dbReference type="Pfam" id="PF01327">
    <property type="entry name" value="Pep_deformylase"/>
    <property type="match status" value="1"/>
</dbReference>
<evidence type="ECO:0000313" key="8">
    <source>
        <dbReference type="Proteomes" id="UP001239019"/>
    </source>
</evidence>
<comment type="function">
    <text evidence="6">Removes the formyl group from the N-terminal Met of newly synthesized proteins. Requires at least a dipeptide for an efficient rate of reaction. N-terminal L-methionine is a prerequisite for activity but the enzyme has broad specificity at other positions.</text>
</comment>